<dbReference type="InterPro" id="IPR036465">
    <property type="entry name" value="vWFA_dom_sf"/>
</dbReference>
<dbReference type="EMBL" id="HF951689">
    <property type="protein sequence ID" value="CCW34828.1"/>
    <property type="molecule type" value="Genomic_DNA"/>
</dbReference>
<dbReference type="PATRIC" id="fig|1303518.3.peg.1018"/>
<dbReference type="eggNOG" id="COG2304">
    <property type="taxonomic scope" value="Bacteria"/>
</dbReference>
<keyword evidence="1" id="KW-0472">Membrane</keyword>
<evidence type="ECO:0000313" key="3">
    <source>
        <dbReference type="Proteomes" id="UP000014227"/>
    </source>
</evidence>
<dbReference type="STRING" id="454171.CP488_00150"/>
<accession>S0ETL4</accession>
<feature type="transmembrane region" description="Helical" evidence="1">
    <location>
        <begin position="23"/>
        <end position="44"/>
    </location>
</feature>
<keyword evidence="1" id="KW-0812">Transmembrane</keyword>
<gene>
    <name evidence="2" type="ORF">CCALI_01006</name>
</gene>
<keyword evidence="3" id="KW-1185">Reference proteome</keyword>
<dbReference type="InParanoid" id="S0ETL4"/>
<dbReference type="RefSeq" id="WP_016482378.1">
    <property type="nucleotide sequence ID" value="NC_021487.1"/>
</dbReference>
<name>S0ETL4_CHTCT</name>
<dbReference type="Gene3D" id="3.40.50.410">
    <property type="entry name" value="von Willebrand factor, type A domain"/>
    <property type="match status" value="1"/>
</dbReference>
<dbReference type="Proteomes" id="UP000014227">
    <property type="component" value="Chromosome I"/>
</dbReference>
<protein>
    <submittedName>
        <fullName evidence="2">von Willebrand factor type A domain</fullName>
    </submittedName>
</protein>
<organism evidence="2 3">
    <name type="scientific">Chthonomonas calidirosea (strain DSM 23976 / ICMP 18418 / T49)</name>
    <dbReference type="NCBI Taxonomy" id="1303518"/>
    <lineage>
        <taxon>Bacteria</taxon>
        <taxon>Bacillati</taxon>
        <taxon>Armatimonadota</taxon>
        <taxon>Chthonomonadia</taxon>
        <taxon>Chthonomonadales</taxon>
        <taxon>Chthonomonadaceae</taxon>
        <taxon>Chthonomonas</taxon>
    </lineage>
</organism>
<sequence>MARWSERGSQNGRKLGSFQPSEMIAAVAALALLAGLVGAGAYMFSHARSGKRVDLLVGADVTGSVHMQSRKQMFGVLDETVAEVLPQGSHVEIWSFDVNAHKFADLVPVRPEDLWPTEDEVMALHPTSWGTFPAVAFKEMVREVSADQSQGEPAAILMLTDGEDENPRTTVEEAKKLAQISSLKAVWFCGVTSRNGFRSELERRLMPIFGNRLIVTGRQDAAEGLQRLRLLLESPNKAK</sequence>
<reference evidence="3" key="1">
    <citation type="submission" date="2013-03" db="EMBL/GenBank/DDBJ databases">
        <title>Genome sequence of Chthonomonas calidirosea, the first sequenced genome from the Armatimonadetes phylum (formally candidate division OP10).</title>
        <authorList>
            <person name="Lee K.C.Y."/>
            <person name="Morgan X.C."/>
            <person name="Dunfield P.F."/>
            <person name="Tamas I."/>
            <person name="Houghton K.M."/>
            <person name="Vyssotski M."/>
            <person name="Ryan J.L.J."/>
            <person name="Lagutin K."/>
            <person name="McDonald I.R."/>
            <person name="Stott M.B."/>
        </authorList>
    </citation>
    <scope>NUCLEOTIDE SEQUENCE [LARGE SCALE GENOMIC DNA]</scope>
    <source>
        <strain evidence="3">DSM 23976 / ICMP 18418 / T49</strain>
    </source>
</reference>
<evidence type="ECO:0000256" key="1">
    <source>
        <dbReference type="SAM" id="Phobius"/>
    </source>
</evidence>
<dbReference type="KEGG" id="ccz:CCALI_01006"/>
<keyword evidence="1" id="KW-1133">Transmembrane helix</keyword>
<proteinExistence type="predicted"/>
<dbReference type="SUPFAM" id="SSF53300">
    <property type="entry name" value="vWA-like"/>
    <property type="match status" value="1"/>
</dbReference>
<evidence type="ECO:0000313" key="2">
    <source>
        <dbReference type="EMBL" id="CCW34828.1"/>
    </source>
</evidence>
<dbReference type="AlphaFoldDB" id="S0ETL4"/>
<dbReference type="OrthoDB" id="5621159at2"/>
<dbReference type="HOGENOM" id="CLU_1159491_0_0_0"/>